<organism evidence="2 3">
    <name type="scientific">Laribacter hongkongensis</name>
    <dbReference type="NCBI Taxonomy" id="168471"/>
    <lineage>
        <taxon>Bacteria</taxon>
        <taxon>Pseudomonadati</taxon>
        <taxon>Pseudomonadota</taxon>
        <taxon>Betaproteobacteria</taxon>
        <taxon>Neisseriales</taxon>
        <taxon>Aquaspirillaceae</taxon>
        <taxon>Laribacter</taxon>
    </lineage>
</organism>
<dbReference type="EMBL" id="CP022115">
    <property type="protein sequence ID" value="ASJ24001.1"/>
    <property type="molecule type" value="Genomic_DNA"/>
</dbReference>
<dbReference type="PANTHER" id="PTHR35894">
    <property type="entry name" value="GENERAL SECRETION PATHWAY PROTEIN A-RELATED"/>
    <property type="match status" value="1"/>
</dbReference>
<gene>
    <name evidence="2" type="ORF">LHGZ1_1170</name>
</gene>
<dbReference type="SMART" id="SM00382">
    <property type="entry name" value="AAA"/>
    <property type="match status" value="1"/>
</dbReference>
<feature type="domain" description="AAA+ ATPase" evidence="1">
    <location>
        <begin position="56"/>
        <end position="204"/>
    </location>
</feature>
<dbReference type="OrthoDB" id="9783370at2"/>
<dbReference type="GO" id="GO:0016887">
    <property type="term" value="F:ATP hydrolysis activity"/>
    <property type="evidence" value="ECO:0007669"/>
    <property type="project" value="InterPro"/>
</dbReference>
<proteinExistence type="predicted"/>
<accession>A0A248LHN0</accession>
<reference evidence="3" key="1">
    <citation type="submission" date="2017-06" db="EMBL/GenBank/DDBJ databases">
        <title>Whole genome sequence of Laribacter hongkongensis LHGZ1.</title>
        <authorList>
            <person name="Chen D."/>
            <person name="Wu H."/>
            <person name="Chen J."/>
        </authorList>
    </citation>
    <scope>NUCLEOTIDE SEQUENCE [LARGE SCALE GENOMIC DNA]</scope>
    <source>
        <strain evidence="3">LHGZ1</strain>
    </source>
</reference>
<dbReference type="PANTHER" id="PTHR35894:SF1">
    <property type="entry name" value="PHOSPHORIBULOKINASE _ URIDINE KINASE FAMILY"/>
    <property type="match status" value="1"/>
</dbReference>
<protein>
    <submittedName>
        <fullName evidence="2">Type II secretory pathway, component ExeA (Predicted ATPase)</fullName>
    </submittedName>
</protein>
<evidence type="ECO:0000313" key="2">
    <source>
        <dbReference type="EMBL" id="ASJ24001.1"/>
    </source>
</evidence>
<dbReference type="SUPFAM" id="SSF52540">
    <property type="entry name" value="P-loop containing nucleoside triphosphate hydrolases"/>
    <property type="match status" value="1"/>
</dbReference>
<evidence type="ECO:0000313" key="3">
    <source>
        <dbReference type="Proteomes" id="UP000197424"/>
    </source>
</evidence>
<dbReference type="InterPro" id="IPR027417">
    <property type="entry name" value="P-loop_NTPase"/>
</dbReference>
<dbReference type="Pfam" id="PF13401">
    <property type="entry name" value="AAA_22"/>
    <property type="match status" value="1"/>
</dbReference>
<sequence length="297" mass="32934">MPLRHRAKSEAARPMYLQHFGLIRSPFGMTPHPDFFYAGAQRGAVLDAVCHAQRQGDGLVKITGEVGTGKSMLLRMLSCRLAPQTDLIYLANPSLSPRELLAAVAAELGLPPGKVPDRIRRLQDTLIERQLQSRQVVVLIDEAHAMPRDSLEEIRLLSNLETATHKLLQIILFGQPELDAMLARQDLRQLRERIQHSFALHPLTPAECADYLAFRLQQAGSQGERLFDAGALRLVCQASRGLVRRLNLLADKSLLAAFAGNSRCVSRHHVLQALADAPFVTPRGWLARLAGCPYRIA</sequence>
<dbReference type="Gene3D" id="3.40.50.300">
    <property type="entry name" value="P-loop containing nucleotide triphosphate hydrolases"/>
    <property type="match status" value="1"/>
</dbReference>
<dbReference type="AlphaFoldDB" id="A0A248LHN0"/>
<dbReference type="Proteomes" id="UP000197424">
    <property type="component" value="Chromosome"/>
</dbReference>
<evidence type="ECO:0000259" key="1">
    <source>
        <dbReference type="SMART" id="SM00382"/>
    </source>
</evidence>
<dbReference type="InterPro" id="IPR049945">
    <property type="entry name" value="AAA_22"/>
</dbReference>
<dbReference type="InterPro" id="IPR003593">
    <property type="entry name" value="AAA+_ATPase"/>
</dbReference>
<name>A0A248LHN0_9NEIS</name>
<dbReference type="InterPro" id="IPR052026">
    <property type="entry name" value="ExeA_AAA_ATPase_DNA-bind"/>
</dbReference>